<dbReference type="GO" id="GO:0005975">
    <property type="term" value="P:carbohydrate metabolic process"/>
    <property type="evidence" value="ECO:0007669"/>
    <property type="project" value="UniProtKB-ARBA"/>
</dbReference>
<evidence type="ECO:0000313" key="3">
    <source>
        <dbReference type="EMBL" id="ADP83856.1"/>
    </source>
</evidence>
<evidence type="ECO:0000256" key="1">
    <source>
        <dbReference type="SAM" id="MobiDB-lite"/>
    </source>
</evidence>
<dbReference type="AlphaFoldDB" id="E3IYB1"/>
<evidence type="ECO:0008006" key="5">
    <source>
        <dbReference type="Google" id="ProtNLM"/>
    </source>
</evidence>
<keyword evidence="2" id="KW-0732">Signal</keyword>
<dbReference type="KEGG" id="fri:FraEuI1c_5872"/>
<dbReference type="InParanoid" id="E3IYB1"/>
<evidence type="ECO:0000313" key="4">
    <source>
        <dbReference type="Proteomes" id="UP000002484"/>
    </source>
</evidence>
<dbReference type="EMBL" id="CP002299">
    <property type="protein sequence ID" value="ADP83856.1"/>
    <property type="molecule type" value="Genomic_DNA"/>
</dbReference>
<evidence type="ECO:0000256" key="2">
    <source>
        <dbReference type="SAM" id="SignalP"/>
    </source>
</evidence>
<dbReference type="Gene3D" id="2.60.40.10">
    <property type="entry name" value="Immunoglobulins"/>
    <property type="match status" value="1"/>
</dbReference>
<dbReference type="Proteomes" id="UP000002484">
    <property type="component" value="Chromosome"/>
</dbReference>
<sequence precursor="true">MRERRWSGTRPLVALAAVLCGLAVGGCSATSVDNSDASRRGFVTTPTTAARSTQAAASASPSAVGPATPGSTGVTPTPPGNPSGAATPAPSRRGPTAASAVVAPAQPARPAAASGRATVTMTYVRGGFVDVLVVGETGRPAPTGRVTVTDGRALSDVYALTLQPGQNGSTARTRVTQRDHEIWADYAGDAQYAPAQSATLFQPIYSVTITVGPVPARQRLGVAFTVTASVRPTQPGGPPLIGSVRFQYDGKDVKVPVRDGSASGSLTPTSLGWSSATVTYGDDDLYRGPLATTDAIFIYEQASAADLPTAAPAPGTNP</sequence>
<gene>
    <name evidence="3" type="ordered locus">FraEuI1c_5872</name>
</gene>
<proteinExistence type="predicted"/>
<feature type="signal peptide" evidence="2">
    <location>
        <begin position="1"/>
        <end position="29"/>
    </location>
</feature>
<dbReference type="HOGENOM" id="CLU_873619_0_0_11"/>
<protein>
    <recommendedName>
        <fullName evidence="5">Bacterial Ig-like domain-containing protein</fullName>
    </recommendedName>
</protein>
<feature type="chain" id="PRO_5003172043" description="Bacterial Ig-like domain-containing protein" evidence="2">
    <location>
        <begin position="30"/>
        <end position="318"/>
    </location>
</feature>
<dbReference type="PROSITE" id="PS51257">
    <property type="entry name" value="PROKAR_LIPOPROTEIN"/>
    <property type="match status" value="1"/>
</dbReference>
<organism evidence="3 4">
    <name type="scientific">Pseudofrankia inefficax (strain DSM 45817 / CECT 9037 / DDB 130130 / EuI1c)</name>
    <name type="common">Frankia inefficax</name>
    <dbReference type="NCBI Taxonomy" id="298654"/>
    <lineage>
        <taxon>Bacteria</taxon>
        <taxon>Bacillati</taxon>
        <taxon>Actinomycetota</taxon>
        <taxon>Actinomycetes</taxon>
        <taxon>Frankiales</taxon>
        <taxon>Frankiaceae</taxon>
        <taxon>Pseudofrankia</taxon>
    </lineage>
</organism>
<reference evidence="3 4" key="1">
    <citation type="submission" date="2010-10" db="EMBL/GenBank/DDBJ databases">
        <title>Complete sequence of Frankia sp. EuI1c.</title>
        <authorList>
            <consortium name="US DOE Joint Genome Institute"/>
            <person name="Lucas S."/>
            <person name="Copeland A."/>
            <person name="Lapidus A."/>
            <person name="Cheng J.-F."/>
            <person name="Bruce D."/>
            <person name="Goodwin L."/>
            <person name="Pitluck S."/>
            <person name="Chertkov O."/>
            <person name="Detter J.C."/>
            <person name="Han C."/>
            <person name="Tapia R."/>
            <person name="Land M."/>
            <person name="Hauser L."/>
            <person name="Jeffries C."/>
            <person name="Kyrpides N."/>
            <person name="Ivanova N."/>
            <person name="Mikhailova N."/>
            <person name="Beauchemin N."/>
            <person name="Sen A."/>
            <person name="Sur S.A."/>
            <person name="Gtari M."/>
            <person name="Wall L."/>
            <person name="Tisa L."/>
            <person name="Woyke T."/>
        </authorList>
    </citation>
    <scope>NUCLEOTIDE SEQUENCE [LARGE SCALE GENOMIC DNA]</scope>
    <source>
        <strain evidence="4">DSM 45817 / CECT 9037 / EuI1c</strain>
    </source>
</reference>
<name>E3IYB1_PSEI1</name>
<dbReference type="InterPro" id="IPR013783">
    <property type="entry name" value="Ig-like_fold"/>
</dbReference>
<feature type="compositionally biased region" description="Low complexity" evidence="1">
    <location>
        <begin position="94"/>
        <end position="115"/>
    </location>
</feature>
<accession>E3IYB1</accession>
<feature type="compositionally biased region" description="Low complexity" evidence="1">
    <location>
        <begin position="46"/>
        <end position="75"/>
    </location>
</feature>
<feature type="region of interest" description="Disordered" evidence="1">
    <location>
        <begin position="46"/>
        <end position="115"/>
    </location>
</feature>
<keyword evidence="4" id="KW-1185">Reference proteome</keyword>